<dbReference type="Proteomes" id="UP000712157">
    <property type="component" value="Unassembled WGS sequence"/>
</dbReference>
<keyword evidence="4" id="KW-1185">Reference proteome</keyword>
<dbReference type="CDD" id="cd01949">
    <property type="entry name" value="GGDEF"/>
    <property type="match status" value="1"/>
</dbReference>
<dbReference type="GO" id="GO:0043709">
    <property type="term" value="P:cell adhesion involved in single-species biofilm formation"/>
    <property type="evidence" value="ECO:0007669"/>
    <property type="project" value="TreeGrafter"/>
</dbReference>
<evidence type="ECO:0000313" key="4">
    <source>
        <dbReference type="Proteomes" id="UP000712157"/>
    </source>
</evidence>
<dbReference type="SUPFAM" id="SSF55073">
    <property type="entry name" value="Nucleotide cyclase"/>
    <property type="match status" value="1"/>
</dbReference>
<dbReference type="PANTHER" id="PTHR45138:SF9">
    <property type="entry name" value="DIGUANYLATE CYCLASE DGCM-RELATED"/>
    <property type="match status" value="1"/>
</dbReference>
<dbReference type="PROSITE" id="PS50887">
    <property type="entry name" value="GGDEF"/>
    <property type="match status" value="1"/>
</dbReference>
<keyword evidence="1" id="KW-0472">Membrane</keyword>
<organism evidence="3 4">
    <name type="scientific">Diplocloster agilis</name>
    <dbReference type="NCBI Taxonomy" id="2850323"/>
    <lineage>
        <taxon>Bacteria</taxon>
        <taxon>Bacillati</taxon>
        <taxon>Bacillota</taxon>
        <taxon>Clostridia</taxon>
        <taxon>Lachnospirales</taxon>
        <taxon>Lachnospiraceae</taxon>
        <taxon>Diplocloster</taxon>
    </lineage>
</organism>
<keyword evidence="1" id="KW-0812">Transmembrane</keyword>
<dbReference type="Gene3D" id="3.30.70.270">
    <property type="match status" value="1"/>
</dbReference>
<dbReference type="GO" id="GO:0052621">
    <property type="term" value="F:diguanylate cyclase activity"/>
    <property type="evidence" value="ECO:0007669"/>
    <property type="project" value="TreeGrafter"/>
</dbReference>
<feature type="domain" description="GGDEF" evidence="2">
    <location>
        <begin position="211"/>
        <end position="342"/>
    </location>
</feature>
<keyword evidence="1" id="KW-1133">Transmembrane helix</keyword>
<dbReference type="SMART" id="SM00267">
    <property type="entry name" value="GGDEF"/>
    <property type="match status" value="1"/>
</dbReference>
<comment type="caution">
    <text evidence="3">The sequence shown here is derived from an EMBL/GenBank/DDBJ whole genome shotgun (WGS) entry which is preliminary data.</text>
</comment>
<protein>
    <submittedName>
        <fullName evidence="3">GGDEF domain-containing protein</fullName>
    </submittedName>
</protein>
<proteinExistence type="predicted"/>
<evidence type="ECO:0000259" key="2">
    <source>
        <dbReference type="PROSITE" id="PS50887"/>
    </source>
</evidence>
<dbReference type="EMBL" id="JAHQCW010000043">
    <property type="protein sequence ID" value="MBU9738850.1"/>
    <property type="molecule type" value="Genomic_DNA"/>
</dbReference>
<dbReference type="NCBIfam" id="TIGR00254">
    <property type="entry name" value="GGDEF"/>
    <property type="match status" value="1"/>
</dbReference>
<dbReference type="Gene3D" id="3.30.450.20">
    <property type="entry name" value="PAS domain"/>
    <property type="match status" value="1"/>
</dbReference>
<dbReference type="GO" id="GO:0005886">
    <property type="term" value="C:plasma membrane"/>
    <property type="evidence" value="ECO:0007669"/>
    <property type="project" value="TreeGrafter"/>
</dbReference>
<dbReference type="PANTHER" id="PTHR45138">
    <property type="entry name" value="REGULATORY COMPONENTS OF SENSORY TRANSDUCTION SYSTEM"/>
    <property type="match status" value="1"/>
</dbReference>
<name>A0A949K4N3_9FIRM</name>
<sequence length="342" mass="39034">MDVTKAVATMQGGSLAEFLRENPDQGILLGIIIVLIFAVAFLAWCACVGKWQKRAAALEHERCIQLCELSNECFFQYDIKKDRICFSGYGAQKLGYEPRIDHASSLLEQAEWDKTPETGMIRYLTEVKEDSQELRARLLRGETRWYQITKKLVVDEKNRPVYVVGKITDIQQLMEEKERWADKARKDGLTGLYHPTASRDFIQNYLDGRGNKGAFLIIDIDHFKGVNDRLGHLAGDQVLMGITQILQQIFRKDDIIGRLGGDEFLVFLTGVRDRKIVEKKCRLLCKKVKEYTEREHNEKISVSIGAACVSSGMHYDRVYKAADNALYVVKERGRDGYEIVGL</sequence>
<dbReference type="RefSeq" id="WP_238722879.1">
    <property type="nucleotide sequence ID" value="NZ_JAHQCW010000043.1"/>
</dbReference>
<dbReference type="Pfam" id="PF00990">
    <property type="entry name" value="GGDEF"/>
    <property type="match status" value="1"/>
</dbReference>
<feature type="transmembrane region" description="Helical" evidence="1">
    <location>
        <begin position="27"/>
        <end position="48"/>
    </location>
</feature>
<dbReference type="InterPro" id="IPR043128">
    <property type="entry name" value="Rev_trsase/Diguanyl_cyclase"/>
</dbReference>
<evidence type="ECO:0000256" key="1">
    <source>
        <dbReference type="SAM" id="Phobius"/>
    </source>
</evidence>
<dbReference type="InterPro" id="IPR050469">
    <property type="entry name" value="Diguanylate_Cyclase"/>
</dbReference>
<gene>
    <name evidence="3" type="ORF">KTH89_20115</name>
</gene>
<dbReference type="SUPFAM" id="SSF55785">
    <property type="entry name" value="PYP-like sensor domain (PAS domain)"/>
    <property type="match status" value="1"/>
</dbReference>
<evidence type="ECO:0000313" key="3">
    <source>
        <dbReference type="EMBL" id="MBU9738850.1"/>
    </source>
</evidence>
<accession>A0A949K4N3</accession>
<dbReference type="GO" id="GO:1902201">
    <property type="term" value="P:negative regulation of bacterial-type flagellum-dependent cell motility"/>
    <property type="evidence" value="ECO:0007669"/>
    <property type="project" value="TreeGrafter"/>
</dbReference>
<dbReference type="InterPro" id="IPR000160">
    <property type="entry name" value="GGDEF_dom"/>
</dbReference>
<reference evidence="3" key="1">
    <citation type="submission" date="2021-06" db="EMBL/GenBank/DDBJ databases">
        <title>Description of novel taxa of the family Lachnospiraceae.</title>
        <authorList>
            <person name="Chaplin A.V."/>
            <person name="Sokolova S.R."/>
            <person name="Pikina A.P."/>
            <person name="Korzhanova M."/>
            <person name="Belova V."/>
            <person name="Korostin D."/>
            <person name="Efimov B.A."/>
        </authorList>
    </citation>
    <scope>NUCLEOTIDE SEQUENCE</scope>
    <source>
        <strain evidence="3">ASD5720</strain>
    </source>
</reference>
<dbReference type="InterPro" id="IPR035965">
    <property type="entry name" value="PAS-like_dom_sf"/>
</dbReference>
<dbReference type="InterPro" id="IPR029787">
    <property type="entry name" value="Nucleotide_cyclase"/>
</dbReference>
<dbReference type="AlphaFoldDB" id="A0A949K4N3"/>